<proteinExistence type="predicted"/>
<protein>
    <submittedName>
        <fullName evidence="2">Uncharacterized protein</fullName>
    </submittedName>
</protein>
<evidence type="ECO:0000256" key="1">
    <source>
        <dbReference type="SAM" id="MobiDB-lite"/>
    </source>
</evidence>
<feature type="region of interest" description="Disordered" evidence="1">
    <location>
        <begin position="1"/>
        <end position="66"/>
    </location>
</feature>
<name>A0AAN6QML9_9PEZI</name>
<dbReference type="EMBL" id="MU853348">
    <property type="protein sequence ID" value="KAK4110914.1"/>
    <property type="molecule type" value="Genomic_DNA"/>
</dbReference>
<dbReference type="RefSeq" id="XP_064668484.1">
    <property type="nucleotide sequence ID" value="XM_064817895.1"/>
</dbReference>
<evidence type="ECO:0000313" key="3">
    <source>
        <dbReference type="Proteomes" id="UP001302812"/>
    </source>
</evidence>
<dbReference type="Proteomes" id="UP001302812">
    <property type="component" value="Unassembled WGS sequence"/>
</dbReference>
<keyword evidence="3" id="KW-1185">Reference proteome</keyword>
<dbReference type="AlphaFoldDB" id="A0AAN6QML9"/>
<feature type="compositionally biased region" description="Low complexity" evidence="1">
    <location>
        <begin position="45"/>
        <end position="61"/>
    </location>
</feature>
<sequence length="115" mass="11919">MSSFAARPNSTNPRPGSTSFLRAPRGSNPLPPLRSATTGGHARTPSGYSPRPRASSSSSSGVNGATKTQVNQTFAINMMASPVNPLPFPLPIPIGIAMLLSPSGNNTSNHSPPRR</sequence>
<feature type="compositionally biased region" description="Polar residues" evidence="1">
    <location>
        <begin position="1"/>
        <end position="20"/>
    </location>
</feature>
<dbReference type="GeneID" id="89942020"/>
<accession>A0AAN6QML9</accession>
<gene>
    <name evidence="2" type="ORF">N656DRAFT_799636</name>
</gene>
<evidence type="ECO:0000313" key="2">
    <source>
        <dbReference type="EMBL" id="KAK4110914.1"/>
    </source>
</evidence>
<organism evidence="2 3">
    <name type="scientific">Canariomyces notabilis</name>
    <dbReference type="NCBI Taxonomy" id="2074819"/>
    <lineage>
        <taxon>Eukaryota</taxon>
        <taxon>Fungi</taxon>
        <taxon>Dikarya</taxon>
        <taxon>Ascomycota</taxon>
        <taxon>Pezizomycotina</taxon>
        <taxon>Sordariomycetes</taxon>
        <taxon>Sordariomycetidae</taxon>
        <taxon>Sordariales</taxon>
        <taxon>Chaetomiaceae</taxon>
        <taxon>Canariomyces</taxon>
    </lineage>
</organism>
<reference evidence="2" key="2">
    <citation type="submission" date="2023-05" db="EMBL/GenBank/DDBJ databases">
        <authorList>
            <consortium name="Lawrence Berkeley National Laboratory"/>
            <person name="Steindorff A."/>
            <person name="Hensen N."/>
            <person name="Bonometti L."/>
            <person name="Westerberg I."/>
            <person name="Brannstrom I.O."/>
            <person name="Guillou S."/>
            <person name="Cros-Aarteil S."/>
            <person name="Calhoun S."/>
            <person name="Haridas S."/>
            <person name="Kuo A."/>
            <person name="Mondo S."/>
            <person name="Pangilinan J."/>
            <person name="Riley R."/>
            <person name="Labutti K."/>
            <person name="Andreopoulos B."/>
            <person name="Lipzen A."/>
            <person name="Chen C."/>
            <person name="Yanf M."/>
            <person name="Daum C."/>
            <person name="Ng V."/>
            <person name="Clum A."/>
            <person name="Ohm R."/>
            <person name="Martin F."/>
            <person name="Silar P."/>
            <person name="Natvig D."/>
            <person name="Lalanne C."/>
            <person name="Gautier V."/>
            <person name="Ament-Velasquez S.L."/>
            <person name="Kruys A."/>
            <person name="Hutchinson M.I."/>
            <person name="Powell A.J."/>
            <person name="Barry K."/>
            <person name="Miller A.N."/>
            <person name="Grigoriev I.V."/>
            <person name="Debuchy R."/>
            <person name="Gladieux P."/>
            <person name="Thoren M.H."/>
            <person name="Johannesson H."/>
        </authorList>
    </citation>
    <scope>NUCLEOTIDE SEQUENCE</scope>
    <source>
        <strain evidence="2">CBS 508.74</strain>
    </source>
</reference>
<reference evidence="2" key="1">
    <citation type="journal article" date="2023" name="Mol. Phylogenet. Evol.">
        <title>Genome-scale phylogeny and comparative genomics of the fungal order Sordariales.</title>
        <authorList>
            <person name="Hensen N."/>
            <person name="Bonometti L."/>
            <person name="Westerberg I."/>
            <person name="Brannstrom I.O."/>
            <person name="Guillou S."/>
            <person name="Cros-Aarteil S."/>
            <person name="Calhoun S."/>
            <person name="Haridas S."/>
            <person name="Kuo A."/>
            <person name="Mondo S."/>
            <person name="Pangilinan J."/>
            <person name="Riley R."/>
            <person name="LaButti K."/>
            <person name="Andreopoulos B."/>
            <person name="Lipzen A."/>
            <person name="Chen C."/>
            <person name="Yan M."/>
            <person name="Daum C."/>
            <person name="Ng V."/>
            <person name="Clum A."/>
            <person name="Steindorff A."/>
            <person name="Ohm R.A."/>
            <person name="Martin F."/>
            <person name="Silar P."/>
            <person name="Natvig D.O."/>
            <person name="Lalanne C."/>
            <person name="Gautier V."/>
            <person name="Ament-Velasquez S.L."/>
            <person name="Kruys A."/>
            <person name="Hutchinson M.I."/>
            <person name="Powell A.J."/>
            <person name="Barry K."/>
            <person name="Miller A.N."/>
            <person name="Grigoriev I.V."/>
            <person name="Debuchy R."/>
            <person name="Gladieux P."/>
            <person name="Hiltunen Thoren M."/>
            <person name="Johannesson H."/>
        </authorList>
    </citation>
    <scope>NUCLEOTIDE SEQUENCE</scope>
    <source>
        <strain evidence="2">CBS 508.74</strain>
    </source>
</reference>
<comment type="caution">
    <text evidence="2">The sequence shown here is derived from an EMBL/GenBank/DDBJ whole genome shotgun (WGS) entry which is preliminary data.</text>
</comment>